<keyword evidence="4 8" id="KW-0406">Ion transport</keyword>
<dbReference type="Pfam" id="PF00213">
    <property type="entry name" value="OSCP"/>
    <property type="match status" value="1"/>
</dbReference>
<keyword evidence="6 8" id="KW-0139">CF(1)</keyword>
<keyword evidence="8" id="KW-1003">Cell membrane</keyword>
<dbReference type="NCBIfam" id="NF004402">
    <property type="entry name" value="PRK05758.2-2"/>
    <property type="match status" value="1"/>
</dbReference>
<dbReference type="AlphaFoldDB" id="A0A4R3JVL2"/>
<comment type="similarity">
    <text evidence="8">Belongs to the ATPase delta chain family.</text>
</comment>
<dbReference type="HAMAP" id="MF_01416">
    <property type="entry name" value="ATP_synth_delta_bact"/>
    <property type="match status" value="1"/>
</dbReference>
<name>A0A4R3JVL2_9PROT</name>
<dbReference type="PANTHER" id="PTHR11910">
    <property type="entry name" value="ATP SYNTHASE DELTA CHAIN"/>
    <property type="match status" value="1"/>
</dbReference>
<comment type="subcellular location">
    <subcellularLocation>
        <location evidence="8">Cell membrane</location>
        <topology evidence="8">Peripheral membrane protein</topology>
    </subcellularLocation>
    <subcellularLocation>
        <location evidence="1">Membrane</location>
    </subcellularLocation>
</comment>
<proteinExistence type="inferred from homology"/>
<evidence type="ECO:0000256" key="8">
    <source>
        <dbReference type="HAMAP-Rule" id="MF_01416"/>
    </source>
</evidence>
<evidence type="ECO:0000256" key="6">
    <source>
        <dbReference type="ARBA" id="ARBA00023196"/>
    </source>
</evidence>
<dbReference type="SUPFAM" id="SSF47928">
    <property type="entry name" value="N-terminal domain of the delta subunit of the F1F0-ATP synthase"/>
    <property type="match status" value="1"/>
</dbReference>
<comment type="function">
    <text evidence="8">F(1)F(0) ATP synthase produces ATP from ADP in the presence of a proton or sodium gradient. F-type ATPases consist of two structural domains, F(1) containing the extramembraneous catalytic core and F(0) containing the membrane proton channel, linked together by a central stalk and a peripheral stalk. During catalysis, ATP synthesis in the catalytic domain of F(1) is coupled via a rotary mechanism of the central stalk subunits to proton translocation.</text>
</comment>
<organism evidence="9 10">
    <name type="scientific">Sulfuritortus calidifontis</name>
    <dbReference type="NCBI Taxonomy" id="1914471"/>
    <lineage>
        <taxon>Bacteria</taxon>
        <taxon>Pseudomonadati</taxon>
        <taxon>Pseudomonadota</taxon>
        <taxon>Betaproteobacteria</taxon>
        <taxon>Nitrosomonadales</taxon>
        <taxon>Thiobacillaceae</taxon>
        <taxon>Sulfuritortus</taxon>
    </lineage>
</organism>
<dbReference type="RefSeq" id="WP_126463931.1">
    <property type="nucleotide sequence ID" value="NZ_AP018721.1"/>
</dbReference>
<evidence type="ECO:0000256" key="5">
    <source>
        <dbReference type="ARBA" id="ARBA00023136"/>
    </source>
</evidence>
<comment type="function">
    <text evidence="8">This protein is part of the stalk that links CF(0) to CF(1). It either transmits conformational changes from CF(0) to CF(1) or is implicated in proton conduction.</text>
</comment>
<keyword evidence="7 8" id="KW-0066">ATP synthesis</keyword>
<dbReference type="NCBIfam" id="TIGR01145">
    <property type="entry name" value="ATP_synt_delta"/>
    <property type="match status" value="1"/>
</dbReference>
<evidence type="ECO:0000256" key="4">
    <source>
        <dbReference type="ARBA" id="ARBA00023065"/>
    </source>
</evidence>
<dbReference type="GO" id="GO:0045259">
    <property type="term" value="C:proton-transporting ATP synthase complex"/>
    <property type="evidence" value="ECO:0007669"/>
    <property type="project" value="UniProtKB-KW"/>
</dbReference>
<dbReference type="InterPro" id="IPR000711">
    <property type="entry name" value="ATPase_OSCP/dsu"/>
</dbReference>
<dbReference type="GO" id="GO:0005886">
    <property type="term" value="C:plasma membrane"/>
    <property type="evidence" value="ECO:0007669"/>
    <property type="project" value="UniProtKB-SubCell"/>
</dbReference>
<dbReference type="PRINTS" id="PR00125">
    <property type="entry name" value="ATPASEDELTA"/>
</dbReference>
<evidence type="ECO:0000313" key="10">
    <source>
        <dbReference type="Proteomes" id="UP000295135"/>
    </source>
</evidence>
<keyword evidence="5 8" id="KW-0472">Membrane</keyword>
<accession>A0A4R3JVL2</accession>
<evidence type="ECO:0000256" key="7">
    <source>
        <dbReference type="ARBA" id="ARBA00023310"/>
    </source>
</evidence>
<keyword evidence="10" id="KW-1185">Reference proteome</keyword>
<evidence type="ECO:0000313" key="9">
    <source>
        <dbReference type="EMBL" id="TCS70716.1"/>
    </source>
</evidence>
<keyword evidence="2 8" id="KW-0813">Transport</keyword>
<dbReference type="Proteomes" id="UP000295135">
    <property type="component" value="Unassembled WGS sequence"/>
</dbReference>
<dbReference type="OrthoDB" id="9816221at2"/>
<comment type="caution">
    <text evidence="9">The sequence shown here is derived from an EMBL/GenBank/DDBJ whole genome shotgun (WGS) entry which is preliminary data.</text>
</comment>
<evidence type="ECO:0000256" key="1">
    <source>
        <dbReference type="ARBA" id="ARBA00004370"/>
    </source>
</evidence>
<gene>
    <name evidence="8" type="primary">atpH</name>
    <name evidence="9" type="ORF">EDC61_11443</name>
</gene>
<dbReference type="Gene3D" id="1.10.520.20">
    <property type="entry name" value="N-terminal domain of the delta subunit of the F1F0-ATP synthase"/>
    <property type="match status" value="1"/>
</dbReference>
<dbReference type="InterPro" id="IPR026015">
    <property type="entry name" value="ATP_synth_OSCP/delta_N_sf"/>
</dbReference>
<reference evidence="9 10" key="1">
    <citation type="submission" date="2019-03" db="EMBL/GenBank/DDBJ databases">
        <title>Genomic Encyclopedia of Type Strains, Phase IV (KMG-IV): sequencing the most valuable type-strain genomes for metagenomic binning, comparative biology and taxonomic classification.</title>
        <authorList>
            <person name="Goeker M."/>
        </authorList>
    </citation>
    <scope>NUCLEOTIDE SEQUENCE [LARGE SCALE GENOMIC DNA]</scope>
    <source>
        <strain evidence="9 10">DSM 103923</strain>
    </source>
</reference>
<evidence type="ECO:0000256" key="3">
    <source>
        <dbReference type="ARBA" id="ARBA00022781"/>
    </source>
</evidence>
<dbReference type="GO" id="GO:0046933">
    <property type="term" value="F:proton-transporting ATP synthase activity, rotational mechanism"/>
    <property type="evidence" value="ECO:0007669"/>
    <property type="project" value="UniProtKB-UniRule"/>
</dbReference>
<protein>
    <recommendedName>
        <fullName evidence="8">ATP synthase subunit delta</fullName>
    </recommendedName>
    <alternativeName>
        <fullName evidence="8">ATP synthase F(1) sector subunit delta</fullName>
    </alternativeName>
    <alternativeName>
        <fullName evidence="8">F-type ATPase subunit delta</fullName>
        <shortName evidence="8">F-ATPase subunit delta</shortName>
    </alternativeName>
</protein>
<evidence type="ECO:0000256" key="2">
    <source>
        <dbReference type="ARBA" id="ARBA00022448"/>
    </source>
</evidence>
<sequence length="178" mass="18558">MAEVVTIARPYAEAIARLAKEQNTWAAWSDMLNLAAAVVADPQMAAVIANPAVSSDRAAELVLAVCGGKLNAEGVNTIKVLAENKRLPVLPVIARLVEEMKAEAEGALEAHIVSAFPLNEAQLAGLVDKLAKKYGRKVSATHAVDPELIGGAVITVGDEVLDASVRAKLADMAVTLQG</sequence>
<keyword evidence="3 8" id="KW-0375">Hydrogen ion transport</keyword>
<dbReference type="EMBL" id="SLZY01000014">
    <property type="protein sequence ID" value="TCS70716.1"/>
    <property type="molecule type" value="Genomic_DNA"/>
</dbReference>